<dbReference type="PANTHER" id="PTHR21646">
    <property type="entry name" value="UBIQUITIN CARBOXYL-TERMINAL HYDROLASE"/>
    <property type="match status" value="1"/>
</dbReference>
<proteinExistence type="predicted"/>
<name>A0A915JJC1_ROMCU</name>
<organism evidence="9 10">
    <name type="scientific">Romanomermis culicivorax</name>
    <name type="common">Nematode worm</name>
    <dbReference type="NCBI Taxonomy" id="13658"/>
    <lineage>
        <taxon>Eukaryota</taxon>
        <taxon>Metazoa</taxon>
        <taxon>Ecdysozoa</taxon>
        <taxon>Nematoda</taxon>
        <taxon>Enoplea</taxon>
        <taxon>Dorylaimia</taxon>
        <taxon>Mermithida</taxon>
        <taxon>Mermithoidea</taxon>
        <taxon>Mermithidae</taxon>
        <taxon>Romanomermis</taxon>
    </lineage>
</organism>
<keyword evidence="4 6" id="KW-0863">Zinc-finger</keyword>
<dbReference type="InterPro" id="IPR001394">
    <property type="entry name" value="Peptidase_C19_UCH"/>
</dbReference>
<dbReference type="InterPro" id="IPR028889">
    <property type="entry name" value="USP"/>
</dbReference>
<evidence type="ECO:0000313" key="10">
    <source>
        <dbReference type="WBParaSite" id="nRc.2.0.1.t26250-RA"/>
    </source>
</evidence>
<dbReference type="Gene3D" id="3.90.70.10">
    <property type="entry name" value="Cysteine proteinases"/>
    <property type="match status" value="1"/>
</dbReference>
<evidence type="ECO:0000256" key="5">
    <source>
        <dbReference type="ARBA" id="ARBA00022833"/>
    </source>
</evidence>
<dbReference type="InterPro" id="IPR050185">
    <property type="entry name" value="Ub_carboxyl-term_hydrolase"/>
</dbReference>
<dbReference type="PROSITE" id="PS50865">
    <property type="entry name" value="ZF_MYND_2"/>
    <property type="match status" value="1"/>
</dbReference>
<feature type="domain" description="USP" evidence="7">
    <location>
        <begin position="1"/>
        <end position="314"/>
    </location>
</feature>
<feature type="domain" description="MYND-type" evidence="8">
    <location>
        <begin position="54"/>
        <end position="93"/>
    </location>
</feature>
<dbReference type="WBParaSite" id="nRc.2.0.1.t26250-RA">
    <property type="protein sequence ID" value="nRc.2.0.1.t26250-RA"/>
    <property type="gene ID" value="nRc.2.0.1.g26250"/>
</dbReference>
<dbReference type="SUPFAM" id="SSF54001">
    <property type="entry name" value="Cysteine proteinases"/>
    <property type="match status" value="1"/>
</dbReference>
<dbReference type="InterPro" id="IPR002893">
    <property type="entry name" value="Znf_MYND"/>
</dbReference>
<dbReference type="EC" id="3.4.19.12" evidence="2"/>
<dbReference type="AlphaFoldDB" id="A0A915JJC1"/>
<evidence type="ECO:0000256" key="1">
    <source>
        <dbReference type="ARBA" id="ARBA00000707"/>
    </source>
</evidence>
<dbReference type="InterPro" id="IPR038765">
    <property type="entry name" value="Papain-like_cys_pep_sf"/>
</dbReference>
<dbReference type="PROSITE" id="PS01360">
    <property type="entry name" value="ZF_MYND_1"/>
    <property type="match status" value="1"/>
</dbReference>
<dbReference type="OMA" id="KNDIRRC"/>
<dbReference type="Pfam" id="PF00443">
    <property type="entry name" value="UCH"/>
    <property type="match status" value="1"/>
</dbReference>
<protein>
    <recommendedName>
        <fullName evidence="2">ubiquitinyl hydrolase 1</fullName>
        <ecNumber evidence="2">3.4.19.12</ecNumber>
    </recommendedName>
</protein>
<keyword evidence="9" id="KW-1185">Reference proteome</keyword>
<evidence type="ECO:0000256" key="3">
    <source>
        <dbReference type="ARBA" id="ARBA00022723"/>
    </source>
</evidence>
<comment type="catalytic activity">
    <reaction evidence="1">
        <text>Thiol-dependent hydrolysis of ester, thioester, amide, peptide and isopeptide bonds formed by the C-terminal Gly of ubiquitin (a 76-residue protein attached to proteins as an intracellular targeting signal).</text>
        <dbReference type="EC" id="3.4.19.12"/>
    </reaction>
</comment>
<dbReference type="Gene3D" id="6.10.140.2220">
    <property type="match status" value="1"/>
</dbReference>
<evidence type="ECO:0000256" key="2">
    <source>
        <dbReference type="ARBA" id="ARBA00012759"/>
    </source>
</evidence>
<accession>A0A915JJC1</accession>
<dbReference type="Proteomes" id="UP000887565">
    <property type="component" value="Unplaced"/>
</dbReference>
<keyword evidence="5" id="KW-0862">Zinc</keyword>
<evidence type="ECO:0000256" key="4">
    <source>
        <dbReference type="ARBA" id="ARBA00022771"/>
    </source>
</evidence>
<dbReference type="GO" id="GO:0008270">
    <property type="term" value="F:zinc ion binding"/>
    <property type="evidence" value="ECO:0007669"/>
    <property type="project" value="UniProtKB-KW"/>
</dbReference>
<sequence>MSLEGLIEFSTIDSFNLFPRLFTNRFELSEAPDKTTIVPVIQKVLPFKNDIRRCSSCESESLRLKRCVKCYSVAYCDKQCQLKHWSCGHKITCRAISDRVVGTPFLISVPSSAKITLIELRRLINAQIRKWQSKVPFSNGDTCLDIDAERWLNRRDDSVDNNGCEVETFNINFIGSDSQKIEISCLVGENDNQHYLDFRKISCIEMLWKPNFIPADELNGNANSDFGDKFVDAFEDENGTKTLNDLLVWFSESERLQNENSWYCSTCKQHQEAEKTMQLWKLPPILIIHLKRFRYENSLFFRNKIEAPVDFPDM</sequence>
<evidence type="ECO:0000313" key="9">
    <source>
        <dbReference type="Proteomes" id="UP000887565"/>
    </source>
</evidence>
<reference evidence="10" key="1">
    <citation type="submission" date="2022-11" db="UniProtKB">
        <authorList>
            <consortium name="WormBaseParasite"/>
        </authorList>
    </citation>
    <scope>IDENTIFICATION</scope>
</reference>
<evidence type="ECO:0000259" key="8">
    <source>
        <dbReference type="PROSITE" id="PS50865"/>
    </source>
</evidence>
<dbReference type="GO" id="GO:0016579">
    <property type="term" value="P:protein deubiquitination"/>
    <property type="evidence" value="ECO:0007669"/>
    <property type="project" value="InterPro"/>
</dbReference>
<evidence type="ECO:0000256" key="6">
    <source>
        <dbReference type="PROSITE-ProRule" id="PRU00134"/>
    </source>
</evidence>
<dbReference type="Pfam" id="PF01753">
    <property type="entry name" value="zf-MYND"/>
    <property type="match status" value="1"/>
</dbReference>
<dbReference type="SUPFAM" id="SSF144232">
    <property type="entry name" value="HIT/MYND zinc finger-like"/>
    <property type="match status" value="1"/>
</dbReference>
<keyword evidence="3" id="KW-0479">Metal-binding</keyword>
<dbReference type="PROSITE" id="PS50235">
    <property type="entry name" value="USP_3"/>
    <property type="match status" value="1"/>
</dbReference>
<dbReference type="GO" id="GO:0004843">
    <property type="term" value="F:cysteine-type deubiquitinase activity"/>
    <property type="evidence" value="ECO:0007669"/>
    <property type="project" value="UniProtKB-EC"/>
</dbReference>
<evidence type="ECO:0000259" key="7">
    <source>
        <dbReference type="PROSITE" id="PS50235"/>
    </source>
</evidence>